<evidence type="ECO:0000313" key="3">
    <source>
        <dbReference type="Proteomes" id="UP000504623"/>
    </source>
</evidence>
<reference evidence="4" key="1">
    <citation type="submission" date="2025-08" db="UniProtKB">
        <authorList>
            <consortium name="RefSeq"/>
        </authorList>
    </citation>
    <scope>IDENTIFICATION</scope>
    <source>
        <tissue evidence="4">Spleen</tissue>
    </source>
</reference>
<dbReference type="Proteomes" id="UP000504623">
    <property type="component" value="Unplaced"/>
</dbReference>
<feature type="compositionally biased region" description="Polar residues" evidence="1">
    <location>
        <begin position="70"/>
        <end position="83"/>
    </location>
</feature>
<feature type="domain" description="Leucine-rich repeat-containing protein 37 N-terminal" evidence="2">
    <location>
        <begin position="68"/>
        <end position="135"/>
    </location>
</feature>
<dbReference type="PANTHER" id="PTHR23045:SF9">
    <property type="entry name" value="LEUCINE RICH REPEAT CONTAINING 37A-RELATED"/>
    <property type="match status" value="1"/>
</dbReference>
<protein>
    <submittedName>
        <fullName evidence="4">Leucine-rich repeat-containing protein 37A3-like</fullName>
    </submittedName>
</protein>
<dbReference type="AlphaFoldDB" id="A0A9B0TY58"/>
<proteinExistence type="predicted"/>
<evidence type="ECO:0000256" key="1">
    <source>
        <dbReference type="SAM" id="MobiDB-lite"/>
    </source>
</evidence>
<gene>
    <name evidence="4" type="primary">LOC102825428</name>
</gene>
<organism evidence="3 4">
    <name type="scientific">Chrysochloris asiatica</name>
    <name type="common">Cape golden mole</name>
    <dbReference type="NCBI Taxonomy" id="185453"/>
    <lineage>
        <taxon>Eukaryota</taxon>
        <taxon>Metazoa</taxon>
        <taxon>Chordata</taxon>
        <taxon>Craniata</taxon>
        <taxon>Vertebrata</taxon>
        <taxon>Euteleostomi</taxon>
        <taxon>Mammalia</taxon>
        <taxon>Eutheria</taxon>
        <taxon>Afrotheria</taxon>
        <taxon>Chrysochloridae</taxon>
        <taxon>Chrysochlorinae</taxon>
        <taxon>Chrysochloris</taxon>
    </lineage>
</organism>
<dbReference type="InterPro" id="IPR032754">
    <property type="entry name" value="LRRC37_N"/>
</dbReference>
<feature type="region of interest" description="Disordered" evidence="1">
    <location>
        <begin position="1"/>
        <end position="110"/>
    </location>
</feature>
<accession>A0A9B0TY58</accession>
<dbReference type="Pfam" id="PF15779">
    <property type="entry name" value="LRRC37"/>
    <property type="match status" value="1"/>
</dbReference>
<dbReference type="GeneID" id="102825428"/>
<dbReference type="InterPro" id="IPR015753">
    <property type="entry name" value="LRRC37"/>
</dbReference>
<evidence type="ECO:0000259" key="2">
    <source>
        <dbReference type="Pfam" id="PF15779"/>
    </source>
</evidence>
<name>A0A9B0TY58_CHRAS</name>
<evidence type="ECO:0000313" key="4">
    <source>
        <dbReference type="RefSeq" id="XP_006872261.1"/>
    </source>
</evidence>
<sequence>MPLEPPTEMEPFLLQQEGPAETLQTTEEVKPPVPEEVPSKPSEPPHKVEPSPVQQETPFQTPEVLEESEPSLTEQEAQTQSLQPPEVVPTPSSVHHEMTLQPPGQNQIHHSTLPSVTIKPVDVELALTQEPTEKVPLCPT</sequence>
<dbReference type="RefSeq" id="XP_006872261.1">
    <property type="nucleotide sequence ID" value="XM_006872199.1"/>
</dbReference>
<dbReference type="OrthoDB" id="9539893at2759"/>
<keyword evidence="3" id="KW-1185">Reference proteome</keyword>
<dbReference type="PANTHER" id="PTHR23045">
    <property type="entry name" value="LEUCINE-RICH REPEAT-CONTAINING PROTEIN 37A"/>
    <property type="match status" value="1"/>
</dbReference>